<proteinExistence type="predicted"/>
<organism evidence="2 3">
    <name type="scientific">Rhizoctonia solani</name>
    <dbReference type="NCBI Taxonomy" id="456999"/>
    <lineage>
        <taxon>Eukaryota</taxon>
        <taxon>Fungi</taxon>
        <taxon>Dikarya</taxon>
        <taxon>Basidiomycota</taxon>
        <taxon>Agaricomycotina</taxon>
        <taxon>Agaricomycetes</taxon>
        <taxon>Cantharellales</taxon>
        <taxon>Ceratobasidiaceae</taxon>
        <taxon>Rhizoctonia</taxon>
    </lineage>
</organism>
<protein>
    <submittedName>
        <fullName evidence="2">Uncharacterized protein</fullName>
    </submittedName>
</protein>
<gene>
    <name evidence="2" type="ORF">RDB_LOCUS38173</name>
</gene>
<comment type="caution">
    <text evidence="2">The sequence shown here is derived from an EMBL/GenBank/DDBJ whole genome shotgun (WGS) entry which is preliminary data.</text>
</comment>
<dbReference type="Proteomes" id="UP000663841">
    <property type="component" value="Unassembled WGS sequence"/>
</dbReference>
<accession>A0A8H2X7Q5</accession>
<evidence type="ECO:0000313" key="3">
    <source>
        <dbReference type="Proteomes" id="UP000663841"/>
    </source>
</evidence>
<dbReference type="EMBL" id="CAJMWW010000071">
    <property type="protein sequence ID" value="CAE6418257.1"/>
    <property type="molecule type" value="Genomic_DNA"/>
</dbReference>
<evidence type="ECO:0000313" key="2">
    <source>
        <dbReference type="EMBL" id="CAE6418257.1"/>
    </source>
</evidence>
<evidence type="ECO:0000256" key="1">
    <source>
        <dbReference type="SAM" id="MobiDB-lite"/>
    </source>
</evidence>
<feature type="compositionally biased region" description="Polar residues" evidence="1">
    <location>
        <begin position="152"/>
        <end position="166"/>
    </location>
</feature>
<reference evidence="2" key="1">
    <citation type="submission" date="2021-01" db="EMBL/GenBank/DDBJ databases">
        <authorList>
            <person name="Kaushik A."/>
        </authorList>
    </citation>
    <scope>NUCLEOTIDE SEQUENCE</scope>
    <source>
        <strain evidence="2">AG3-T5</strain>
    </source>
</reference>
<feature type="region of interest" description="Disordered" evidence="1">
    <location>
        <begin position="137"/>
        <end position="166"/>
    </location>
</feature>
<feature type="region of interest" description="Disordered" evidence="1">
    <location>
        <begin position="97"/>
        <end position="118"/>
    </location>
</feature>
<name>A0A8H2X7Q5_9AGAM</name>
<sequence>MVELLHKSLLGMSQILLSGGDDEESLEYEDSMHPEGLLDTQSSRVQSGVPLPSLPISNHSLSTLEHDVNLSPADGVHASALVATTTQVVLPSTENRYSQHLSDPGNTVTPHQLQPNSGTQSILWNDLIAFQDTNSVTSQDDAENALQHHPKSSAQEPGNTAGDSAH</sequence>
<dbReference type="AlphaFoldDB" id="A0A8H2X7Q5"/>